<keyword evidence="1" id="KW-0678">Repressor</keyword>
<dbReference type="InterPro" id="IPR000843">
    <property type="entry name" value="HTH_LacI"/>
</dbReference>
<dbReference type="InterPro" id="IPR028082">
    <property type="entry name" value="Peripla_BP_I"/>
</dbReference>
<dbReference type="PANTHER" id="PTHR30146">
    <property type="entry name" value="LACI-RELATED TRANSCRIPTIONAL REPRESSOR"/>
    <property type="match status" value="1"/>
</dbReference>
<dbReference type="PROSITE" id="PS50932">
    <property type="entry name" value="HTH_LACI_2"/>
    <property type="match status" value="1"/>
</dbReference>
<evidence type="ECO:0000256" key="3">
    <source>
        <dbReference type="ARBA" id="ARBA00023125"/>
    </source>
</evidence>
<keyword evidence="3" id="KW-0238">DNA-binding</keyword>
<dbReference type="GO" id="GO:0003700">
    <property type="term" value="F:DNA-binding transcription factor activity"/>
    <property type="evidence" value="ECO:0007669"/>
    <property type="project" value="TreeGrafter"/>
</dbReference>
<dbReference type="GO" id="GO:0000976">
    <property type="term" value="F:transcription cis-regulatory region binding"/>
    <property type="evidence" value="ECO:0007669"/>
    <property type="project" value="TreeGrafter"/>
</dbReference>
<dbReference type="InterPro" id="IPR046335">
    <property type="entry name" value="LacI/GalR-like_sensor"/>
</dbReference>
<dbReference type="Gene3D" id="1.10.260.40">
    <property type="entry name" value="lambda repressor-like DNA-binding domains"/>
    <property type="match status" value="1"/>
</dbReference>
<dbReference type="EMBL" id="VSSQ01019583">
    <property type="protein sequence ID" value="MPM63751.1"/>
    <property type="molecule type" value="Genomic_DNA"/>
</dbReference>
<dbReference type="CDD" id="cd06267">
    <property type="entry name" value="PBP1_LacI_sugar_binding-like"/>
    <property type="match status" value="1"/>
</dbReference>
<dbReference type="SUPFAM" id="SSF53822">
    <property type="entry name" value="Periplasmic binding protein-like I"/>
    <property type="match status" value="1"/>
</dbReference>
<dbReference type="Pfam" id="PF13377">
    <property type="entry name" value="Peripla_BP_3"/>
    <property type="match status" value="1"/>
</dbReference>
<evidence type="ECO:0000256" key="1">
    <source>
        <dbReference type="ARBA" id="ARBA00022491"/>
    </source>
</evidence>
<sequence>MITMSDIAAKANISRATVSLILNNRVDTGNVRISDATRDRVLKIAEQLGYCRNELARSVKLGYTNVIGVAGWMGDSFSGALLRGISLEAIRHGCSIKLFYAEADDDFGQLAKACVGQCLGGVILLNPLHHSNSQIFEKILTHAQIPLVAVDDSESEETLINEGQGLLAAIRHLKESGHETIAFVSVEELGFGNARSEAFKKAMHSAGMNAGSADIFNISSCPRMLPEDFTTLSRMFGQYTACIAASDHLAMKIYHAAQAGNRVIPDDLSVIGFGDLVFSGVMYPPLTTIRQQFCAAGEQAAKLIFRKMTEKDLPMASVSLPVELVKRDSVKIMHGKQAR</sequence>
<reference evidence="6" key="1">
    <citation type="submission" date="2019-08" db="EMBL/GenBank/DDBJ databases">
        <authorList>
            <person name="Kucharzyk K."/>
            <person name="Murdoch R.W."/>
            <person name="Higgins S."/>
            <person name="Loffler F."/>
        </authorList>
    </citation>
    <scope>NUCLEOTIDE SEQUENCE</scope>
</reference>
<dbReference type="SUPFAM" id="SSF47413">
    <property type="entry name" value="lambda repressor-like DNA-binding domains"/>
    <property type="match status" value="1"/>
</dbReference>
<evidence type="ECO:0000259" key="5">
    <source>
        <dbReference type="PROSITE" id="PS50932"/>
    </source>
</evidence>
<proteinExistence type="predicted"/>
<dbReference type="InterPro" id="IPR010982">
    <property type="entry name" value="Lambda_DNA-bd_dom_sf"/>
</dbReference>
<name>A0A645BGR9_9ZZZZ</name>
<keyword evidence="4" id="KW-0804">Transcription</keyword>
<evidence type="ECO:0000256" key="4">
    <source>
        <dbReference type="ARBA" id="ARBA00023163"/>
    </source>
</evidence>
<accession>A0A645BGR9</accession>
<dbReference type="SMART" id="SM00354">
    <property type="entry name" value="HTH_LACI"/>
    <property type="match status" value="1"/>
</dbReference>
<dbReference type="Pfam" id="PF00356">
    <property type="entry name" value="LacI"/>
    <property type="match status" value="1"/>
</dbReference>
<gene>
    <name evidence="6" type="primary">ccpA_38</name>
    <name evidence="6" type="ORF">SDC9_110634</name>
</gene>
<organism evidence="6">
    <name type="scientific">bioreactor metagenome</name>
    <dbReference type="NCBI Taxonomy" id="1076179"/>
    <lineage>
        <taxon>unclassified sequences</taxon>
        <taxon>metagenomes</taxon>
        <taxon>ecological metagenomes</taxon>
    </lineage>
</organism>
<evidence type="ECO:0000256" key="2">
    <source>
        <dbReference type="ARBA" id="ARBA00023015"/>
    </source>
</evidence>
<comment type="caution">
    <text evidence="6">The sequence shown here is derived from an EMBL/GenBank/DDBJ whole genome shotgun (WGS) entry which is preliminary data.</text>
</comment>
<dbReference type="PANTHER" id="PTHR30146:SF148">
    <property type="entry name" value="HTH-TYPE TRANSCRIPTIONAL REPRESSOR PURR-RELATED"/>
    <property type="match status" value="1"/>
</dbReference>
<keyword evidence="2" id="KW-0805">Transcription regulation</keyword>
<feature type="domain" description="HTH lacI-type" evidence="5">
    <location>
        <begin position="2"/>
        <end position="61"/>
    </location>
</feature>
<dbReference type="CDD" id="cd01392">
    <property type="entry name" value="HTH_LacI"/>
    <property type="match status" value="1"/>
</dbReference>
<evidence type="ECO:0000313" key="6">
    <source>
        <dbReference type="EMBL" id="MPM63751.1"/>
    </source>
</evidence>
<protein>
    <submittedName>
        <fullName evidence="6">Catabolite control protein A</fullName>
    </submittedName>
</protein>
<dbReference type="Gene3D" id="3.40.50.2300">
    <property type="match status" value="2"/>
</dbReference>
<dbReference type="AlphaFoldDB" id="A0A645BGR9"/>